<comment type="subcellular location">
    <subcellularLocation>
        <location evidence="1 5">Secreted</location>
    </subcellularLocation>
</comment>
<keyword evidence="4 5" id="KW-0732">Signal</keyword>
<protein>
    <recommendedName>
        <fullName evidence="5">RxLR effector protein</fullName>
    </recommendedName>
</protein>
<accession>A0A0K0YD82</accession>
<name>A0A0K0YD82_PHYIN</name>
<evidence type="ECO:0000256" key="5">
    <source>
        <dbReference type="RuleBase" id="RU367124"/>
    </source>
</evidence>
<feature type="chain" id="PRO_5044966012" description="RxLR effector protein" evidence="5">
    <location>
        <begin position="25"/>
        <end position="152"/>
    </location>
</feature>
<comment type="function">
    <text evidence="5">Effector that suppresses plant defense responses during pathogen infection.</text>
</comment>
<feature type="signal peptide" evidence="5">
    <location>
        <begin position="1"/>
        <end position="24"/>
    </location>
</feature>
<evidence type="ECO:0000256" key="2">
    <source>
        <dbReference type="ARBA" id="ARBA00010400"/>
    </source>
</evidence>
<evidence type="ECO:0000256" key="1">
    <source>
        <dbReference type="ARBA" id="ARBA00004613"/>
    </source>
</evidence>
<dbReference type="InterPro" id="IPR031825">
    <property type="entry name" value="RXLR"/>
</dbReference>
<evidence type="ECO:0000256" key="3">
    <source>
        <dbReference type="ARBA" id="ARBA00022525"/>
    </source>
</evidence>
<gene>
    <name evidence="6" type="primary">ipiO</name>
</gene>
<dbReference type="EMBL" id="KP308175">
    <property type="protein sequence ID" value="AKS48943.1"/>
    <property type="molecule type" value="Genomic_DNA"/>
</dbReference>
<dbReference type="Pfam" id="PF16810">
    <property type="entry name" value="RXLR"/>
    <property type="match status" value="1"/>
</dbReference>
<dbReference type="AlphaFoldDB" id="A0A0K0YD82"/>
<evidence type="ECO:0000313" key="6">
    <source>
        <dbReference type="EMBL" id="AKS48943.1"/>
    </source>
</evidence>
<sequence>MRSLLLTVLLNLVVLLATTGAVSSNLNTAGNYASTSKIRFLSTEYSADEKRSLRGDYNNEVTKEPNTADEERAFSISKSAEYVKMVFYAFKIGFSPRTQSKTVLRYEDKLFTALYKSGETPISLRTKYLDKASASVFFNRFKNWYDKNVGPS</sequence>
<organism evidence="6">
    <name type="scientific">Phytophthora infestans</name>
    <name type="common">Potato late blight agent</name>
    <name type="synonym">Botrytis infestans</name>
    <dbReference type="NCBI Taxonomy" id="4787"/>
    <lineage>
        <taxon>Eukaryota</taxon>
        <taxon>Sar</taxon>
        <taxon>Stramenopiles</taxon>
        <taxon>Oomycota</taxon>
        <taxon>Peronosporomycetes</taxon>
        <taxon>Peronosporales</taxon>
        <taxon>Peronosporaceae</taxon>
        <taxon>Phytophthora</taxon>
    </lineage>
</organism>
<reference evidence="6" key="1">
    <citation type="journal article" date="2014" name="Russ. Agricult. Sci.">
        <title>On molecular identification of Phytophthora infestans genotypes.</title>
        <authorList>
            <person name="Beketova M."/>
            <person name="Sokolova E."/>
            <person name="Malyuchenko O."/>
            <person name="Alekseev Y."/>
            <person name="Kuznetsova M."/>
            <person name="Kozlovsky B."/>
            <person name="Rogozina E."/>
            <person name="Khavkin E."/>
        </authorList>
    </citation>
    <scope>NUCLEOTIDE SEQUENCE</scope>
    <source>
        <strain evidence="6">53</strain>
    </source>
</reference>
<comment type="similarity">
    <text evidence="2 5">Belongs to the RxLR effector family.</text>
</comment>
<comment type="domain">
    <text evidence="5">The RxLR-dEER motif acts to carry the protein into the host cell cytoplasm through binding to cell surface phosphatidylinositol-3-phosphate.</text>
</comment>
<evidence type="ECO:0000256" key="4">
    <source>
        <dbReference type="ARBA" id="ARBA00022729"/>
    </source>
</evidence>
<proteinExistence type="inferred from homology"/>
<keyword evidence="3 5" id="KW-0964">Secreted</keyword>